<evidence type="ECO:0000259" key="2">
    <source>
        <dbReference type="Pfam" id="PF13946"/>
    </source>
</evidence>
<evidence type="ECO:0000313" key="6">
    <source>
        <dbReference type="Proteomes" id="UP000197535"/>
    </source>
</evidence>
<dbReference type="Gene3D" id="1.10.3130.20">
    <property type="entry name" value="Phycobilisome linker domain"/>
    <property type="match status" value="2"/>
</dbReference>
<feature type="region of interest" description="Disordered" evidence="1">
    <location>
        <begin position="1572"/>
        <end position="1592"/>
    </location>
</feature>
<dbReference type="Gene3D" id="2.60.40.10">
    <property type="entry name" value="Immunoglobulins"/>
    <property type="match status" value="1"/>
</dbReference>
<evidence type="ECO:0000259" key="4">
    <source>
        <dbReference type="Pfam" id="PF19077"/>
    </source>
</evidence>
<dbReference type="InterPro" id="IPR011049">
    <property type="entry name" value="Serralysin-like_metalloprot_C"/>
</dbReference>
<evidence type="ECO:0000259" key="3">
    <source>
        <dbReference type="Pfam" id="PF14252"/>
    </source>
</evidence>
<name>A0A254TDF6_9BURK</name>
<dbReference type="InterPro" id="IPR044016">
    <property type="entry name" value="Big_13"/>
</dbReference>
<evidence type="ECO:0000256" key="1">
    <source>
        <dbReference type="SAM" id="MobiDB-lite"/>
    </source>
</evidence>
<evidence type="ECO:0008006" key="7">
    <source>
        <dbReference type="Google" id="ProtNLM"/>
    </source>
</evidence>
<dbReference type="InterPro" id="IPR038255">
    <property type="entry name" value="PBS_linker_sf"/>
</dbReference>
<dbReference type="Pfam" id="PF19077">
    <property type="entry name" value="Big_13"/>
    <property type="match status" value="1"/>
</dbReference>
<keyword evidence="6" id="KW-1185">Reference proteome</keyword>
<organism evidence="5 6">
    <name type="scientific">Noviherbaspirillum denitrificans</name>
    <dbReference type="NCBI Taxonomy" id="1968433"/>
    <lineage>
        <taxon>Bacteria</taxon>
        <taxon>Pseudomonadati</taxon>
        <taxon>Pseudomonadota</taxon>
        <taxon>Betaproteobacteria</taxon>
        <taxon>Burkholderiales</taxon>
        <taxon>Oxalobacteraceae</taxon>
        <taxon>Noviherbaspirillum</taxon>
    </lineage>
</organism>
<dbReference type="InterPro" id="IPR013783">
    <property type="entry name" value="Ig-like_fold"/>
</dbReference>
<reference evidence="5 6" key="1">
    <citation type="submission" date="2016-02" db="EMBL/GenBank/DDBJ databases">
        <authorList>
            <person name="Wen L."/>
            <person name="He K."/>
            <person name="Yang H."/>
        </authorList>
    </citation>
    <scope>NUCLEOTIDE SEQUENCE [LARGE SCALE GENOMIC DNA]</scope>
    <source>
        <strain evidence="5 6">TSA40</strain>
    </source>
</reference>
<dbReference type="OrthoDB" id="6091599at2"/>
<feature type="domain" description="DUF4214" evidence="2">
    <location>
        <begin position="2054"/>
        <end position="2121"/>
    </location>
</feature>
<protein>
    <recommendedName>
        <fullName evidence="7">DUF4347 domain-containing protein</fullName>
    </recommendedName>
</protein>
<dbReference type="Proteomes" id="UP000197535">
    <property type="component" value="Unassembled WGS sequence"/>
</dbReference>
<dbReference type="SUPFAM" id="SSF51120">
    <property type="entry name" value="beta-Roll"/>
    <property type="match status" value="1"/>
</dbReference>
<feature type="domain" description="DUF4214" evidence="2">
    <location>
        <begin position="1932"/>
        <end position="1999"/>
    </location>
</feature>
<dbReference type="InterPro" id="IPR025592">
    <property type="entry name" value="DUF4347"/>
</dbReference>
<dbReference type="InterPro" id="IPR025282">
    <property type="entry name" value="DUF4214"/>
</dbReference>
<dbReference type="InterPro" id="IPR001343">
    <property type="entry name" value="Hemolysn_Ca-bd"/>
</dbReference>
<accession>A0A254TDF6</accession>
<dbReference type="Pfam" id="PF13946">
    <property type="entry name" value="DUF4214"/>
    <property type="match status" value="2"/>
</dbReference>
<dbReference type="Pfam" id="PF14252">
    <property type="entry name" value="DUF4347"/>
    <property type="match status" value="1"/>
</dbReference>
<feature type="domain" description="Bacterial Ig-like" evidence="4">
    <location>
        <begin position="1376"/>
        <end position="1473"/>
    </location>
</feature>
<dbReference type="RefSeq" id="WP_088707552.1">
    <property type="nucleotide sequence ID" value="NZ_LSTO01000001.1"/>
</dbReference>
<dbReference type="EMBL" id="LSTO01000001">
    <property type="protein sequence ID" value="OWW20686.1"/>
    <property type="molecule type" value="Genomic_DNA"/>
</dbReference>
<gene>
    <name evidence="5" type="ORF">AYR66_15530</name>
</gene>
<evidence type="ECO:0000313" key="5">
    <source>
        <dbReference type="EMBL" id="OWW20686.1"/>
    </source>
</evidence>
<proteinExistence type="predicted"/>
<comment type="caution">
    <text evidence="5">The sequence shown here is derived from an EMBL/GenBank/DDBJ whole genome shotgun (WGS) entry which is preliminary data.</text>
</comment>
<dbReference type="GO" id="GO:0005509">
    <property type="term" value="F:calcium ion binding"/>
    <property type="evidence" value="ECO:0007669"/>
    <property type="project" value="InterPro"/>
</dbReference>
<sequence>MTTLTSTVSEVIVIDAGVTDWKTLTAGISPDIPVILLPAGGDGVAALADALHGFENLAAVHLVSHGGTGYLQLGDHRLSSATLDAHSAALADIAGHLAPGADLLLYGCSVAAGATGAAFVESLSAALGQVDIAASDDRTGPLSLGGDWDLEFQSGEVESVLPFTVQGMQGVDHCLGCIYHGYYTTDPFLCGGGGGGGDTTPPTITGVSATTANGTYKIGDVIAITVTFSESVNVTGTPTIALNSGGTANYASGTGSNTLTFNYTVAASNAAADLNYNATNSLTLNGGTIKDAANNSATLTLPATGAGSSLGSQKNIVVDGVVPTVSSVSVPANGTYIAGQNLDFTVQFSEAVTVNTGGGTPYITLTLDTGGTVNAAYVSGSGTTNLVFRYTIASGNLDGNGVALGALSSNGGTIKDAAGNAAALTLDAVGSTSLVLVDGAAPSVSSINRVQASPTGATSVDYTVTFSESVSGVDASDFTLTSTGTADGTVVSVTQTSASVYVVTVNGITGDGTMRLDFKNSGTGVTDTAGNAVSSGYSSGQAYTIDGTGPAVTSVSVPANASYVAGQNLDFTVNFDENVTVDTTGGTPRIALALDTGGTVYASYLSGSGTSALTFRYTVASGDADTNGISVGALDANGGTLRDAAGNNATLTLNPVGSTASVLVDGIQPTVQQVNVPADATYIAGQNLDFTVSFSEAVTVNTGGGTPYLSLGLDTGGTVQASYVSGSGTTDLVFRYTVATGNADTNGVTVNSLSLNGGTIKDAAGNSAAVTMNAVGSTASVLVDGAGPSVSSINRVSASTTNGTSVDFTVTFSENVSGVDASDFTLTATGTASGSVASVTAVNGSTYTVKVDTLTGDGTVRLDFNNAGTGVTDIAGNAVSGGYTSGQTYTLDHIDPAVTSVMVPANGTYTSGQNLDFTVNFDENVTVDTTGGTPRVALALDTGGTVYASYLSGSGTSALTFRYTVAAGNADSNGITVGSLSLDGGTIKDAAGNNAATTLNSVGSTALVLVDSVAPVPQGNLTVPADGLYLTGQHLDFTITFDDSVTVTGTDSTLGLTIGSNARAAAYQSKTADSVTYRYTVQAGDNDADGIAIGAVTLNTTTIRDVAGNDAALSLTGHLPSTAAVLVDTAAPAVSGNIAVPADGAYRSGQVLAFTVSFDENVTVTGTDSTLAITVGSTVRQAAYASKTANSVTYQYTVVDGETDADGIAVGAVTLNTSTIRDAANNDADLTLTGHLLSTASVLVDTTAPTVASVSSDIANGTYKAGDVVAIKVTFNEAVSATGTPQLTLETGTTDRVANYGSGSGTGTLVFNYTVQAGDTSADLDYLSTAALSLNGGTIGDLAGNAATLTLPSPGAANSLGANKSIAIDTTAPAAPTALALSASSDTGVLDGRYTSTLAPTITGLAESGAQVKLYDTDGTTLLGTATAAGDGSWSITSGTNLSAGTHTLTAKASDAVGNASSASTALTVTIDTVAPQIVSAAVNSGTLTVSFDEKVYASDANGMTVKVDGITRAITSVSGSGTTALVLTLASGVSNGQTVLFDYDPGSGSSELKDAAANELATVTSRAVTNITPAPDEPATPPTSTSTIDGVTVEQKTTTNADGSTSQVVVIPVVTEARPELVGNNTVADIPLVKNTAGASLLSVQVPTGIGLEVSGTAAPKAAGNSLTDLIREIQAHTTSGSSDQNTLTGGGSGFLQDLPDSTPLLVQTIVPATSSTGVAPTEPLVIAGMPTSADKPMTALVIDVRGLPNSTAIQLQNVEFAAIIGSATVTGGAGSQTVYGDGSAQTIFLGADDDILHGGAGNDTVGSAGGNDQVFGDEGNDLVFGGEGNDVIDGGTGIDTVRLVGTGRSDYTLRVENGKLSVVHRNGGIDGSDTVSNVEKLVFTGADADMSARGTITRLYDALFDRAPDREGLDYWVRMSESGMSMHDIANQFLASLEAKALFGMMSNAAFVDSVYRTALGRAADDAGRAHWISVLDAGKDDRADVLLAFADSLEKRTLEKESGVALDFNRTDVAMLVRMYDTLFDRKPDQAGLNYWIAQSEDGMALRDIATCFIQSAQEKLILGNVNNSRFIEYLYETGLGRQGNTGEVTSWAAQLDAGTITRGDALLWIANSAEKIELTGVMSTSIDTVL</sequence>
<feature type="domain" description="DUF4347" evidence="3">
    <location>
        <begin position="11"/>
        <end position="174"/>
    </location>
</feature>
<dbReference type="Pfam" id="PF00353">
    <property type="entry name" value="HemolysinCabind"/>
    <property type="match status" value="2"/>
</dbReference>